<proteinExistence type="predicted"/>
<comment type="subcellular location">
    <subcellularLocation>
        <location evidence="1">Membrane</location>
        <topology evidence="1">Multi-pass membrane protein</topology>
    </subcellularLocation>
</comment>
<evidence type="ECO:0000256" key="4">
    <source>
        <dbReference type="ARBA" id="ARBA00023136"/>
    </source>
</evidence>
<keyword evidence="2 6" id="KW-0812">Transmembrane</keyword>
<organism evidence="7 8">
    <name type="scientific">Penicillium egyptiacum</name>
    <dbReference type="NCBI Taxonomy" id="1303716"/>
    <lineage>
        <taxon>Eukaryota</taxon>
        <taxon>Fungi</taxon>
        <taxon>Dikarya</taxon>
        <taxon>Ascomycota</taxon>
        <taxon>Pezizomycotina</taxon>
        <taxon>Eurotiomycetes</taxon>
        <taxon>Eurotiomycetidae</taxon>
        <taxon>Eurotiales</taxon>
        <taxon>Aspergillaceae</taxon>
        <taxon>Penicillium</taxon>
    </lineage>
</organism>
<keyword evidence="3 6" id="KW-1133">Transmembrane helix</keyword>
<evidence type="ECO:0000256" key="2">
    <source>
        <dbReference type="ARBA" id="ARBA00022692"/>
    </source>
</evidence>
<evidence type="ECO:0000256" key="5">
    <source>
        <dbReference type="SAM" id="MobiDB-lite"/>
    </source>
</evidence>
<dbReference type="Pfam" id="PF01544">
    <property type="entry name" value="CorA"/>
    <property type="match status" value="1"/>
</dbReference>
<reference evidence="7" key="1">
    <citation type="submission" date="2021-07" db="EMBL/GenBank/DDBJ databases">
        <authorList>
            <person name="Branca A.L. A."/>
        </authorList>
    </citation>
    <scope>NUCLEOTIDE SEQUENCE</scope>
</reference>
<keyword evidence="8" id="KW-1185">Reference proteome</keyword>
<gene>
    <name evidence="7" type="ORF">PEGY_LOCUS3496</name>
</gene>
<dbReference type="SUPFAM" id="SSF144083">
    <property type="entry name" value="Magnesium transport protein CorA, transmembrane region"/>
    <property type="match status" value="1"/>
</dbReference>
<dbReference type="Proteomes" id="UP001154252">
    <property type="component" value="Unassembled WGS sequence"/>
</dbReference>
<dbReference type="EMBL" id="CAJVRC010000846">
    <property type="protein sequence ID" value="CAG8893389.1"/>
    <property type="molecule type" value="Genomic_DNA"/>
</dbReference>
<dbReference type="OrthoDB" id="5428055at2759"/>
<dbReference type="GO" id="GO:0046873">
    <property type="term" value="F:metal ion transmembrane transporter activity"/>
    <property type="evidence" value="ECO:0007669"/>
    <property type="project" value="InterPro"/>
</dbReference>
<feature type="region of interest" description="Disordered" evidence="5">
    <location>
        <begin position="521"/>
        <end position="547"/>
    </location>
</feature>
<feature type="compositionally biased region" description="Basic and acidic residues" evidence="5">
    <location>
        <begin position="300"/>
        <end position="309"/>
    </location>
</feature>
<evidence type="ECO:0000313" key="8">
    <source>
        <dbReference type="Proteomes" id="UP001154252"/>
    </source>
</evidence>
<comment type="caution">
    <text evidence="7">The sequence shown here is derived from an EMBL/GenBank/DDBJ whole genome shotgun (WGS) entry which is preliminary data.</text>
</comment>
<feature type="transmembrane region" description="Helical" evidence="6">
    <location>
        <begin position="172"/>
        <end position="192"/>
    </location>
</feature>
<name>A0A9W4K8G1_9EURO</name>
<evidence type="ECO:0000256" key="3">
    <source>
        <dbReference type="ARBA" id="ARBA00022989"/>
    </source>
</evidence>
<dbReference type="InterPro" id="IPR045863">
    <property type="entry name" value="CorA_TM1_TM2"/>
</dbReference>
<evidence type="ECO:0000256" key="6">
    <source>
        <dbReference type="SAM" id="Phobius"/>
    </source>
</evidence>
<dbReference type="AlphaFoldDB" id="A0A9W4K8G1"/>
<feature type="transmembrane region" description="Helical" evidence="6">
    <location>
        <begin position="198"/>
        <end position="219"/>
    </location>
</feature>
<protein>
    <submittedName>
        <fullName evidence="7">Uncharacterized protein</fullName>
    </submittedName>
</protein>
<evidence type="ECO:0000256" key="1">
    <source>
        <dbReference type="ARBA" id="ARBA00004141"/>
    </source>
</evidence>
<dbReference type="Gene3D" id="1.20.58.340">
    <property type="entry name" value="Magnesium transport protein CorA, transmembrane region"/>
    <property type="match status" value="1"/>
</dbReference>
<evidence type="ECO:0000313" key="7">
    <source>
        <dbReference type="EMBL" id="CAG8893389.1"/>
    </source>
</evidence>
<feature type="compositionally biased region" description="Basic residues" evidence="5">
    <location>
        <begin position="290"/>
        <end position="299"/>
    </location>
</feature>
<feature type="region of interest" description="Disordered" evidence="5">
    <location>
        <begin position="242"/>
        <end position="266"/>
    </location>
</feature>
<dbReference type="InterPro" id="IPR002523">
    <property type="entry name" value="MgTranspt_CorA/ZnTranspt_ZntB"/>
</dbReference>
<keyword evidence="4 6" id="KW-0472">Membrane</keyword>
<dbReference type="GO" id="GO:0016020">
    <property type="term" value="C:membrane"/>
    <property type="evidence" value="ECO:0007669"/>
    <property type="project" value="UniProtKB-SubCell"/>
</dbReference>
<sequence length="565" mass="63845">MANSAMLPLLENHWGGENAWRMNRLLRCPLWLYIDLLQACGHWSDVWGVAGHDLAWRNTQAYRETSRSSTLRLTRRLHRAISNVITLRENLRLHISSTERFQEYAQKKRYPSLPMPMADDYQVALSERTAELLQDLHHHWATSEVILEQFKSLMSLVFNTETVAQGQAVARLNLLAFAFLPLSFVTGIFGMTTWTISAIWFPLWAFVALILLIIAAYIVGKISVEDRGGSSWLSRLHWGPARSPRADVESRSGPKPPAPAGMAPTAVFTTKMPPSALVQTSLHRIGSYGRNRRGSRREKRQVQRAERQPDVIIPPHSRPRHSLPTGHPPSADSVSSDMADENSRDEFSTELDETSATSPPALPKARTVSDRHSAVEINHLHYVTSAERSGVKRHVAFEEYRRPSAQVARKSHRRHQERQGIAYDPYTETAEVYDTEILRPVEHRSIHCQSVHVSANEPETPSPFEEVPSGRDRTRPQTVDLSTRETLEEIKKGMAKRELVQLAPESYGAYRAGVRLTEGVDREDLSSSSLTAPAKYSRRHRVKSKGRDTYQTGLALVERSLSNAE</sequence>
<feature type="region of interest" description="Disordered" evidence="5">
    <location>
        <begin position="279"/>
        <end position="370"/>
    </location>
</feature>
<feature type="region of interest" description="Disordered" evidence="5">
    <location>
        <begin position="453"/>
        <end position="480"/>
    </location>
</feature>
<accession>A0A9W4K8G1</accession>